<organism evidence="2 3">
    <name type="scientific">Aureitalea marina</name>
    <dbReference type="NCBI Taxonomy" id="930804"/>
    <lineage>
        <taxon>Bacteria</taxon>
        <taxon>Pseudomonadati</taxon>
        <taxon>Bacteroidota</taxon>
        <taxon>Flavobacteriia</taxon>
        <taxon>Flavobacteriales</taxon>
        <taxon>Flavobacteriaceae</taxon>
        <taxon>Aureitalea</taxon>
    </lineage>
</organism>
<dbReference type="AlphaFoldDB" id="A0A2S7KRQ6"/>
<keyword evidence="3" id="KW-1185">Reference proteome</keyword>
<keyword evidence="1" id="KW-0732">Signal</keyword>
<comment type="caution">
    <text evidence="2">The sequence shown here is derived from an EMBL/GenBank/DDBJ whole genome shotgun (WGS) entry which is preliminary data.</text>
</comment>
<dbReference type="EMBL" id="MQUB01000001">
    <property type="protein sequence ID" value="PQB05268.1"/>
    <property type="molecule type" value="Genomic_DNA"/>
</dbReference>
<evidence type="ECO:0000313" key="2">
    <source>
        <dbReference type="EMBL" id="PQB05268.1"/>
    </source>
</evidence>
<evidence type="ECO:0000256" key="1">
    <source>
        <dbReference type="SAM" id="SignalP"/>
    </source>
</evidence>
<evidence type="ECO:0008006" key="4">
    <source>
        <dbReference type="Google" id="ProtNLM"/>
    </source>
</evidence>
<accession>A0A2S7KRQ6</accession>
<dbReference type="Proteomes" id="UP000239800">
    <property type="component" value="Unassembled WGS sequence"/>
</dbReference>
<protein>
    <recommendedName>
        <fullName evidence="4">DUF4197 domain-containing protein</fullName>
    </recommendedName>
</protein>
<dbReference type="RefSeq" id="WP_104813202.1">
    <property type="nucleotide sequence ID" value="NZ_MQUB01000001.1"/>
</dbReference>
<dbReference type="OrthoDB" id="1451698at2"/>
<sequence>MKKLLFVFFALATMQLSAQSLNQLKATAASSVDTSSMVNQLAADQVKVLGKKLNLSEAQSKQVSDLVVQQLNSPKMQDMLAKYGPEKLMGSGGTSAVTGLLMKNGGFTNGMVDILDEDQMGTMKSMYKKMQ</sequence>
<feature type="signal peptide" evidence="1">
    <location>
        <begin position="1"/>
        <end position="18"/>
    </location>
</feature>
<evidence type="ECO:0000313" key="3">
    <source>
        <dbReference type="Proteomes" id="UP000239800"/>
    </source>
</evidence>
<name>A0A2S7KRQ6_9FLAO</name>
<gene>
    <name evidence="2" type="ORF">BST85_10505</name>
</gene>
<proteinExistence type="predicted"/>
<feature type="chain" id="PRO_5015509880" description="DUF4197 domain-containing protein" evidence="1">
    <location>
        <begin position="19"/>
        <end position="131"/>
    </location>
</feature>
<reference evidence="2 3" key="1">
    <citation type="submission" date="2016-11" db="EMBL/GenBank/DDBJ databases">
        <title>Trade-off between light-utilization and light-protection in marine flavobacteria.</title>
        <authorList>
            <person name="Kumagai Y."/>
        </authorList>
    </citation>
    <scope>NUCLEOTIDE SEQUENCE [LARGE SCALE GENOMIC DNA]</scope>
    <source>
        <strain evidence="2 3">NBRC 107741</strain>
    </source>
</reference>